<proteinExistence type="predicted"/>
<reference evidence="2" key="1">
    <citation type="submission" date="2020-09" db="EMBL/GenBank/DDBJ databases">
        <title>Comparative genome analyses of four rice-infecting Rhizoctonia solani isolates reveal extensive enrichment of homogalacturonan modification genes.</title>
        <authorList>
            <person name="Lee D.-Y."/>
            <person name="Jeon J."/>
            <person name="Kim K.-T."/>
            <person name="Cheong K."/>
            <person name="Song H."/>
            <person name="Choi G."/>
            <person name="Ko J."/>
            <person name="Opiyo S.O."/>
            <person name="Zuo S."/>
            <person name="Madhav S."/>
            <person name="Lee Y.-H."/>
            <person name="Wang G.-L."/>
        </authorList>
    </citation>
    <scope>NUCLEOTIDE SEQUENCE</scope>
    <source>
        <strain evidence="2">AG1-IA B2</strain>
    </source>
</reference>
<sequence>MPFPGNAAHQPPLDVPAALLIAPSHASGSVHPWGTAMHAGALVGFGPNVAFAAPEAPAFVQPAFLQYGINQVFSLDICMDNLAGTEALKRIFQLTLLFKSFMNKKRRRRHATRPDCAAKYARAKSAIKNQTPSSQSTQIKNGKQ</sequence>
<protein>
    <submittedName>
        <fullName evidence="2">Uncharacterized protein</fullName>
    </submittedName>
</protein>
<gene>
    <name evidence="2" type="ORF">RHS01_09638</name>
</gene>
<organism evidence="2 3">
    <name type="scientific">Rhizoctonia solani</name>
    <dbReference type="NCBI Taxonomy" id="456999"/>
    <lineage>
        <taxon>Eukaryota</taxon>
        <taxon>Fungi</taxon>
        <taxon>Dikarya</taxon>
        <taxon>Basidiomycota</taxon>
        <taxon>Agaricomycotina</taxon>
        <taxon>Agaricomycetes</taxon>
        <taxon>Cantharellales</taxon>
        <taxon>Ceratobasidiaceae</taxon>
        <taxon>Rhizoctonia</taxon>
    </lineage>
</organism>
<feature type="region of interest" description="Disordered" evidence="1">
    <location>
        <begin position="121"/>
        <end position="144"/>
    </location>
</feature>
<comment type="caution">
    <text evidence="2">The sequence shown here is derived from an EMBL/GenBank/DDBJ whole genome shotgun (WGS) entry which is preliminary data.</text>
</comment>
<evidence type="ECO:0000313" key="2">
    <source>
        <dbReference type="EMBL" id="KAF8750023.1"/>
    </source>
</evidence>
<feature type="compositionally biased region" description="Polar residues" evidence="1">
    <location>
        <begin position="127"/>
        <end position="144"/>
    </location>
</feature>
<dbReference type="Proteomes" id="UP000614334">
    <property type="component" value="Unassembled WGS sequence"/>
</dbReference>
<dbReference type="AlphaFoldDB" id="A0A8H7M0S3"/>
<name>A0A8H7M0S3_9AGAM</name>
<evidence type="ECO:0000313" key="3">
    <source>
        <dbReference type="Proteomes" id="UP000614334"/>
    </source>
</evidence>
<accession>A0A8H7M0S3</accession>
<dbReference type="EMBL" id="JACYCF010000023">
    <property type="protein sequence ID" value="KAF8750023.1"/>
    <property type="molecule type" value="Genomic_DNA"/>
</dbReference>
<evidence type="ECO:0000256" key="1">
    <source>
        <dbReference type="SAM" id="MobiDB-lite"/>
    </source>
</evidence>